<evidence type="ECO:0000256" key="10">
    <source>
        <dbReference type="ARBA" id="ARBA00022842"/>
    </source>
</evidence>
<comment type="catalytic activity">
    <reaction evidence="16 17">
        <text>a CDP-1,2-diacyl-sn-glycerol + 1D-myo-inositol 3-phosphate = a 1,2-diacyl-sn-glycero-3-phospho-(1D-myo-inositol-3-phosphate) + CMP + H(+)</text>
        <dbReference type="Rhea" id="RHEA:60504"/>
        <dbReference type="ChEBI" id="CHEBI:15378"/>
        <dbReference type="ChEBI" id="CHEBI:58088"/>
        <dbReference type="ChEBI" id="CHEBI:58332"/>
        <dbReference type="ChEBI" id="CHEBI:58401"/>
        <dbReference type="ChEBI" id="CHEBI:60377"/>
    </reaction>
</comment>
<feature type="transmembrane region" description="Helical" evidence="17">
    <location>
        <begin position="89"/>
        <end position="107"/>
    </location>
</feature>
<evidence type="ECO:0000256" key="7">
    <source>
        <dbReference type="ARBA" id="ARBA00022679"/>
    </source>
</evidence>
<evidence type="ECO:0000256" key="18">
    <source>
        <dbReference type="RuleBase" id="RU003750"/>
    </source>
</evidence>
<keyword evidence="9 17" id="KW-0479">Metal-binding</keyword>
<evidence type="ECO:0000256" key="14">
    <source>
        <dbReference type="ARBA" id="ARBA00024082"/>
    </source>
</evidence>
<feature type="binding site" evidence="17">
    <location>
        <position position="87"/>
    </location>
    <ligand>
        <name>Mg(2+)</name>
        <dbReference type="ChEBI" id="CHEBI:18420"/>
        <label>2</label>
    </ligand>
</feature>
<feature type="binding site" evidence="17">
    <location>
        <position position="91"/>
    </location>
    <ligand>
        <name>Mg(2+)</name>
        <dbReference type="ChEBI" id="CHEBI:18420"/>
        <label>2</label>
    </ligand>
</feature>
<evidence type="ECO:0000313" key="20">
    <source>
        <dbReference type="Proteomes" id="UP000295411"/>
    </source>
</evidence>
<organism evidence="19 20">
    <name type="scientific">Arthrobacter crusticola</name>
    <dbReference type="NCBI Taxonomy" id="2547960"/>
    <lineage>
        <taxon>Bacteria</taxon>
        <taxon>Bacillati</taxon>
        <taxon>Actinomycetota</taxon>
        <taxon>Actinomycetes</taxon>
        <taxon>Micrococcales</taxon>
        <taxon>Micrococcaceae</taxon>
        <taxon>Arthrobacter</taxon>
    </lineage>
</organism>
<evidence type="ECO:0000256" key="4">
    <source>
        <dbReference type="ARBA" id="ARBA00010441"/>
    </source>
</evidence>
<feature type="transmembrane region" description="Helical" evidence="17">
    <location>
        <begin position="52"/>
        <end position="68"/>
    </location>
</feature>
<feature type="binding site" evidence="17">
    <location>
        <position position="87"/>
    </location>
    <ligand>
        <name>Mg(2+)</name>
        <dbReference type="ChEBI" id="CHEBI:18420"/>
        <label>1</label>
    </ligand>
</feature>
<dbReference type="InterPro" id="IPR043130">
    <property type="entry name" value="CDP-OH_PTrfase_TM_dom"/>
</dbReference>
<evidence type="ECO:0000256" key="1">
    <source>
        <dbReference type="ARBA" id="ARBA00004651"/>
    </source>
</evidence>
<dbReference type="NCBIfam" id="NF045883">
    <property type="entry name" value="PIPSynth"/>
    <property type="match status" value="1"/>
</dbReference>
<dbReference type="InterPro" id="IPR044268">
    <property type="entry name" value="PIP_synthase_PgsA1"/>
</dbReference>
<keyword evidence="20" id="KW-1185">Reference proteome</keyword>
<evidence type="ECO:0000256" key="8">
    <source>
        <dbReference type="ARBA" id="ARBA00022692"/>
    </source>
</evidence>
<reference evidence="19 20" key="1">
    <citation type="submission" date="2019-03" db="EMBL/GenBank/DDBJ databases">
        <title>Arthrobacter sp. nov., an bacterium isolated from biocrust in Mu Us Desert.</title>
        <authorList>
            <person name="Lixiong L."/>
        </authorList>
    </citation>
    <scope>NUCLEOTIDE SEQUENCE [LARGE SCALE GENOMIC DNA]</scope>
    <source>
        <strain evidence="19 20">SLN-3</strain>
    </source>
</reference>
<feature type="binding site" evidence="17">
    <location>
        <begin position="29"/>
        <end position="32"/>
    </location>
    <ligand>
        <name>a CDP-1,2-diacyl-sn-glycerol</name>
        <dbReference type="ChEBI" id="CHEBI:58332"/>
    </ligand>
</feature>
<feature type="binding site" evidence="17">
    <location>
        <position position="74"/>
    </location>
    <ligand>
        <name>a CDP-1,2-diacyl-sn-glycerol</name>
        <dbReference type="ChEBI" id="CHEBI:58332"/>
    </ligand>
</feature>
<dbReference type="Gene3D" id="1.20.120.1760">
    <property type="match status" value="1"/>
</dbReference>
<feature type="binding site" evidence="17">
    <location>
        <position position="70"/>
    </location>
    <ligand>
        <name>a CDP-1,2-diacyl-sn-glycerol</name>
        <dbReference type="ChEBI" id="CHEBI:58332"/>
    </ligand>
</feature>
<evidence type="ECO:0000256" key="16">
    <source>
        <dbReference type="ARBA" id="ARBA00048865"/>
    </source>
</evidence>
<keyword evidence="17" id="KW-0444">Lipid biosynthesis</keyword>
<dbReference type="Proteomes" id="UP000295411">
    <property type="component" value="Unassembled WGS sequence"/>
</dbReference>
<comment type="caution">
    <text evidence="17">Lacks conserved residue(s) required for the propagation of feature annotation.</text>
</comment>
<keyword evidence="10 17" id="KW-0460">Magnesium</keyword>
<comment type="subunit">
    <text evidence="5 17">Homodimer.</text>
</comment>
<comment type="subcellular location">
    <subcellularLocation>
        <location evidence="1 17">Cell membrane</location>
        <topology evidence="1 17">Multi-pass membrane protein</topology>
    </subcellularLocation>
</comment>
<evidence type="ECO:0000313" key="19">
    <source>
        <dbReference type="EMBL" id="TDK24007.1"/>
    </source>
</evidence>
<evidence type="ECO:0000256" key="2">
    <source>
        <dbReference type="ARBA" id="ARBA00004805"/>
    </source>
</evidence>
<dbReference type="GO" id="GO:0016780">
    <property type="term" value="F:phosphotransferase activity, for other substituted phosphate groups"/>
    <property type="evidence" value="ECO:0007669"/>
    <property type="project" value="UniProtKB-UniRule"/>
</dbReference>
<keyword evidence="11 17" id="KW-1133">Transmembrane helix</keyword>
<keyword evidence="17" id="KW-0594">Phospholipid biosynthesis</keyword>
<comment type="caution">
    <text evidence="19">The sequence shown here is derived from an EMBL/GenBank/DDBJ whole genome shotgun (WGS) entry which is preliminary data.</text>
</comment>
<comment type="pathway">
    <text evidence="3">Lipid metabolism.</text>
</comment>
<sequence length="208" mass="21643">MLNKYARNFFTTLFTPLAALLLRWGVSPDAVTIAGTAGVAVGALAFYPQGELFWGTLFITAFVFSDVIDGIMARLRGPGGPWGSFLDSTLDRVADGAVFAGLAVWYFTGGDSVPTAVAALLCLVLGMLVSYARAKAEALGFDASVGIAERAERLVSVLVTAGLTGLGLPGEFLLGVLVLLALASGVTVFQRVAAVRRQSMDPRPAGQG</sequence>
<evidence type="ECO:0000256" key="17">
    <source>
        <dbReference type="HAMAP-Rule" id="MF_02241"/>
    </source>
</evidence>
<comment type="similarity">
    <text evidence="4 17 18">Belongs to the CDP-alcohol phosphatidyltransferase class-I family.</text>
</comment>
<evidence type="ECO:0000256" key="11">
    <source>
        <dbReference type="ARBA" id="ARBA00022989"/>
    </source>
</evidence>
<dbReference type="HAMAP" id="MF_02241">
    <property type="entry name" value="PIP_synthase"/>
    <property type="match status" value="1"/>
</dbReference>
<evidence type="ECO:0000256" key="12">
    <source>
        <dbReference type="ARBA" id="ARBA00023136"/>
    </source>
</evidence>
<dbReference type="PROSITE" id="PS00379">
    <property type="entry name" value="CDP_ALCOHOL_P_TRANSF"/>
    <property type="match status" value="1"/>
</dbReference>
<feature type="binding site" evidence="17">
    <location>
        <position position="66"/>
    </location>
    <ligand>
        <name>Mg(2+)</name>
        <dbReference type="ChEBI" id="CHEBI:18420"/>
        <label>1</label>
    </ligand>
</feature>
<keyword evidence="7 17" id="KW-0808">Transferase</keyword>
<feature type="binding site" evidence="17">
    <location>
        <position position="66"/>
    </location>
    <ligand>
        <name>Mg(2+)</name>
        <dbReference type="ChEBI" id="CHEBI:18420"/>
        <label>2</label>
    </ligand>
</feature>
<evidence type="ECO:0000256" key="3">
    <source>
        <dbReference type="ARBA" id="ARBA00005189"/>
    </source>
</evidence>
<keyword evidence="8 17" id="KW-0812">Transmembrane</keyword>
<feature type="transmembrane region" description="Helical" evidence="17">
    <location>
        <begin position="174"/>
        <end position="194"/>
    </location>
</feature>
<evidence type="ECO:0000256" key="13">
    <source>
        <dbReference type="ARBA" id="ARBA00023935"/>
    </source>
</evidence>
<gene>
    <name evidence="19" type="ORF">E2F48_14560</name>
</gene>
<keyword evidence="6 17" id="KW-1003">Cell membrane</keyword>
<comment type="pathway">
    <text evidence="2 17">Phospholipid metabolism; phosphatidylinositol phosphate biosynthesis.</text>
</comment>
<dbReference type="InterPro" id="IPR000462">
    <property type="entry name" value="CDP-OH_P_trans"/>
</dbReference>
<comment type="catalytic activity">
    <reaction evidence="13 17">
        <text>1,2-di-(9Z-octadecenoyl)-sn-glycero-3-cytidine-5'-diphosphate + 1D-myo-inositol 3-phosphate = 1,2-di-(9Z-octadecenoyl)-sn-glycero-3-phospho-(1D-myo-inositol-3-phosphate) + CMP + H(+)</text>
        <dbReference type="Rhea" id="RHEA:61216"/>
        <dbReference type="ChEBI" id="CHEBI:15378"/>
        <dbReference type="ChEBI" id="CHEBI:58401"/>
        <dbReference type="ChEBI" id="CHEBI:60377"/>
        <dbReference type="ChEBI" id="CHEBI:85356"/>
        <dbReference type="ChEBI" id="CHEBI:144472"/>
    </reaction>
</comment>
<accession>A0A4R5TRY6</accession>
<dbReference type="GO" id="GO:0000287">
    <property type="term" value="F:magnesium ion binding"/>
    <property type="evidence" value="ECO:0007669"/>
    <property type="project" value="UniProtKB-UniRule"/>
</dbReference>
<feature type="binding site" evidence="17">
    <location>
        <position position="69"/>
    </location>
    <ligand>
        <name>Mg(2+)</name>
        <dbReference type="ChEBI" id="CHEBI:18420"/>
        <label>1</label>
    </ligand>
</feature>
<dbReference type="EC" id="2.7.8.-" evidence="17"/>
<dbReference type="EMBL" id="SMTK01000005">
    <property type="protein sequence ID" value="TDK24007.1"/>
    <property type="molecule type" value="Genomic_DNA"/>
</dbReference>
<dbReference type="GO" id="GO:0008654">
    <property type="term" value="P:phospholipid biosynthetic process"/>
    <property type="evidence" value="ECO:0007669"/>
    <property type="project" value="UniProtKB-UniRule"/>
</dbReference>
<evidence type="ECO:0000256" key="15">
    <source>
        <dbReference type="ARBA" id="ARBA00033137"/>
    </source>
</evidence>
<dbReference type="GO" id="GO:0005886">
    <property type="term" value="C:plasma membrane"/>
    <property type="evidence" value="ECO:0007669"/>
    <property type="project" value="UniProtKB-SubCell"/>
</dbReference>
<dbReference type="UniPathway" id="UPA00220"/>
<dbReference type="Pfam" id="PF01066">
    <property type="entry name" value="CDP-OH_P_transf"/>
    <property type="match status" value="1"/>
</dbReference>
<feature type="transmembrane region" description="Helical" evidence="17">
    <location>
        <begin position="113"/>
        <end position="131"/>
    </location>
</feature>
<dbReference type="AlphaFoldDB" id="A0A4R5TRY6"/>
<dbReference type="InterPro" id="IPR048254">
    <property type="entry name" value="CDP_ALCOHOL_P_TRANSF_CS"/>
</dbReference>
<keyword evidence="17" id="KW-1208">Phospholipid metabolism</keyword>
<feature type="active site" description="Proton acceptor" evidence="17">
    <location>
        <position position="91"/>
    </location>
</feature>
<protein>
    <recommendedName>
        <fullName evidence="14 17">Phosphatidylinositol phosphate synthase</fullName>
        <shortName evidence="17">PIP synthase</shortName>
        <ecNumber evidence="17">2.7.8.-</ecNumber>
    </recommendedName>
    <alternativeName>
        <fullName evidence="15 17">CDP-diacylglycerol--D-myo-inositol-3-phosphate 3-phosphatidyltransferase</fullName>
    </alternativeName>
</protein>
<evidence type="ECO:0000256" key="9">
    <source>
        <dbReference type="ARBA" id="ARBA00022723"/>
    </source>
</evidence>
<keyword evidence="17" id="KW-0443">Lipid metabolism</keyword>
<comment type="function">
    <text evidence="17">Catalyzes the conjugation of the 1'-hydroxyl group of D-myo-inositol-3-phosphate (also named L-myo-inositol-1-phosphate) with a lipid tail of cytidine diphosphate diacylglycerol (CDP-DAG), forming phosphatidylinositol phosphate (PIP) and CMP. PIP is a precursor of phosphatidylinositol (PI) which is an essential lipid required for cell wall formation.</text>
</comment>
<name>A0A4R5TRY6_9MICC</name>
<proteinExistence type="inferred from homology"/>
<evidence type="ECO:0000256" key="5">
    <source>
        <dbReference type="ARBA" id="ARBA00011738"/>
    </source>
</evidence>
<evidence type="ECO:0000256" key="6">
    <source>
        <dbReference type="ARBA" id="ARBA00022475"/>
    </source>
</evidence>
<dbReference type="RefSeq" id="WP_133404691.1">
    <property type="nucleotide sequence ID" value="NZ_SMTK01000005.1"/>
</dbReference>
<comment type="cofactor">
    <cofactor evidence="17">
        <name>Mg(2+)</name>
        <dbReference type="ChEBI" id="CHEBI:18420"/>
    </cofactor>
    <text evidence="17">Contains a di-nuclear catalytic Mg(2+) center.</text>
</comment>
<dbReference type="OrthoDB" id="116551at2"/>
<keyword evidence="12 17" id="KW-0472">Membrane</keyword>